<comment type="subcellular location">
    <subcellularLocation>
        <location evidence="8">Cytoplasm</location>
    </subcellularLocation>
</comment>
<evidence type="ECO:0000256" key="5">
    <source>
        <dbReference type="ARBA" id="ARBA00022984"/>
    </source>
</evidence>
<dbReference type="RefSeq" id="WP_204403623.1">
    <property type="nucleotide sequence ID" value="NZ_JAFBEE010000020.1"/>
</dbReference>
<evidence type="ECO:0000259" key="11">
    <source>
        <dbReference type="Pfam" id="PF08245"/>
    </source>
</evidence>
<comment type="caution">
    <text evidence="12">The sequence shown here is derived from an EMBL/GenBank/DDBJ whole genome shotgun (WGS) entry which is preliminary data.</text>
</comment>
<proteinExistence type="inferred from homology"/>
<dbReference type="InterPro" id="IPR035911">
    <property type="entry name" value="MurE/MurF_N"/>
</dbReference>
<dbReference type="EC" id="6.3.2.13" evidence="12"/>
<evidence type="ECO:0000259" key="10">
    <source>
        <dbReference type="Pfam" id="PF02875"/>
    </source>
</evidence>
<evidence type="ECO:0000313" key="13">
    <source>
        <dbReference type="Proteomes" id="UP001314796"/>
    </source>
</evidence>
<keyword evidence="13" id="KW-1185">Reference proteome</keyword>
<gene>
    <name evidence="12" type="ORF">JOC73_002483</name>
</gene>
<keyword evidence="12" id="KW-0436">Ligase</keyword>
<dbReference type="InterPro" id="IPR036565">
    <property type="entry name" value="Mur-like_cat_sf"/>
</dbReference>
<dbReference type="SUPFAM" id="SSF63418">
    <property type="entry name" value="MurE/MurF N-terminal domain"/>
    <property type="match status" value="1"/>
</dbReference>
<dbReference type="InterPro" id="IPR004101">
    <property type="entry name" value="Mur_ligase_C"/>
</dbReference>
<feature type="domain" description="Mur ligase C-terminal" evidence="10">
    <location>
        <begin position="326"/>
        <end position="460"/>
    </location>
</feature>
<comment type="similarity">
    <text evidence="2">Belongs to the MurCDEF family. MurE subfamily.</text>
</comment>
<evidence type="ECO:0000256" key="4">
    <source>
        <dbReference type="ARBA" id="ARBA00022960"/>
    </source>
</evidence>
<feature type="domain" description="Mur ligase N-terminal catalytic" evidence="9">
    <location>
        <begin position="8"/>
        <end position="80"/>
    </location>
</feature>
<keyword evidence="4 8" id="KW-0133">Cell shape</keyword>
<dbReference type="InterPro" id="IPR000713">
    <property type="entry name" value="Mur_ligase_N"/>
</dbReference>
<reference evidence="12 13" key="1">
    <citation type="submission" date="2021-01" db="EMBL/GenBank/DDBJ databases">
        <title>Genomic Encyclopedia of Type Strains, Phase IV (KMG-IV): sequencing the most valuable type-strain genomes for metagenomic binning, comparative biology and taxonomic classification.</title>
        <authorList>
            <person name="Goeker M."/>
        </authorList>
    </citation>
    <scope>NUCLEOTIDE SEQUENCE [LARGE SCALE GENOMIC DNA]</scope>
    <source>
        <strain evidence="12 13">DSM 25890</strain>
    </source>
</reference>
<dbReference type="Gene3D" id="3.40.1190.10">
    <property type="entry name" value="Mur-like, catalytic domain"/>
    <property type="match status" value="1"/>
</dbReference>
<keyword evidence="6 8" id="KW-0131">Cell cycle</keyword>
<evidence type="ECO:0000256" key="3">
    <source>
        <dbReference type="ARBA" id="ARBA00022618"/>
    </source>
</evidence>
<evidence type="ECO:0000259" key="9">
    <source>
        <dbReference type="Pfam" id="PF01225"/>
    </source>
</evidence>
<dbReference type="PANTHER" id="PTHR23135:SF4">
    <property type="entry name" value="UDP-N-ACETYLMURAMOYL-L-ALANYL-D-GLUTAMATE--2,6-DIAMINOPIMELATE LIGASE MURE HOMOLOG, CHLOROPLASTIC"/>
    <property type="match status" value="1"/>
</dbReference>
<dbReference type="GO" id="GO:0008765">
    <property type="term" value="F:UDP-N-acetylmuramoylalanyl-D-glutamate-2,6-diaminopimelate ligase activity"/>
    <property type="evidence" value="ECO:0007669"/>
    <property type="project" value="UniProtKB-EC"/>
</dbReference>
<dbReference type="EMBL" id="JAFBEE010000020">
    <property type="protein sequence ID" value="MBM7615909.1"/>
    <property type="molecule type" value="Genomic_DNA"/>
</dbReference>
<evidence type="ECO:0000256" key="1">
    <source>
        <dbReference type="ARBA" id="ARBA00004752"/>
    </source>
</evidence>
<dbReference type="Pfam" id="PF08245">
    <property type="entry name" value="Mur_ligase_M"/>
    <property type="match status" value="1"/>
</dbReference>
<keyword evidence="5 8" id="KW-0573">Peptidoglycan synthesis</keyword>
<evidence type="ECO:0000313" key="12">
    <source>
        <dbReference type="EMBL" id="MBM7615909.1"/>
    </source>
</evidence>
<organism evidence="12 13">
    <name type="scientific">Alkaliphilus hydrothermalis</name>
    <dbReference type="NCBI Taxonomy" id="1482730"/>
    <lineage>
        <taxon>Bacteria</taxon>
        <taxon>Bacillati</taxon>
        <taxon>Bacillota</taxon>
        <taxon>Clostridia</taxon>
        <taxon>Peptostreptococcales</taxon>
        <taxon>Natronincolaceae</taxon>
        <taxon>Alkaliphilus</taxon>
    </lineage>
</organism>
<evidence type="ECO:0000256" key="6">
    <source>
        <dbReference type="ARBA" id="ARBA00023306"/>
    </source>
</evidence>
<dbReference type="Proteomes" id="UP001314796">
    <property type="component" value="Unassembled WGS sequence"/>
</dbReference>
<protein>
    <submittedName>
        <fullName evidence="12">UDP-N-acetylmuramoyl-L-alanyl-D-glutamate--2, 6-diaminopimelate ligase</fullName>
        <ecNumber evidence="12">6.3.2.13</ecNumber>
    </submittedName>
</protein>
<dbReference type="InterPro" id="IPR036615">
    <property type="entry name" value="Mur_ligase_C_dom_sf"/>
</dbReference>
<keyword evidence="7 8" id="KW-0961">Cell wall biogenesis/degradation</keyword>
<sequence length="495" mass="56019">MIIDGLRIKGVTCDSRKVKEGYAFVAITGEKQDGNKYIEDAINNGAIIIYTERKMKLEKVKVVQVEDARIKLAELCNQFYQYPAEKLKVIGVTGTNGKTTTTHLIYETLKKAGVSVGIIGTLNIRINDIIYETNLTTPIAEDVCRYLAMMVEQNVEVVVMEVSSHGLKNHRVHGIKFDVAIHTNIEKDHMNFHKTFDDYLKTKKKLFDQLAPGKMAIINFDDVNSLRLLEDNDHIMVITYGLNTKSTITASSIDCDCNISFNYCMQRGITTLSGVELDPFEYPVDVKLLGKHNVYNSLAAITCCLMLDVSIDDIAKALEDFKSLARRMEVIYQKEYTVIDDFCHNPASYQAVLESIQSMQYKNLYIINAIRGNRGEEVNKDNAEVLAQWAALLKAKELCITASRDYCGRADNVSNTERDAFLDVINDLGISYRYEEKLEDSIAKTIKQLEKNDLILLLGSQGMDKAKELFLKMMKDPEIFSSIDNKKNEQCQSIH</sequence>
<feature type="domain" description="Mur ligase central" evidence="11">
    <location>
        <begin position="92"/>
        <end position="303"/>
    </location>
</feature>
<dbReference type="PANTHER" id="PTHR23135">
    <property type="entry name" value="MUR LIGASE FAMILY MEMBER"/>
    <property type="match status" value="1"/>
</dbReference>
<evidence type="ECO:0000256" key="7">
    <source>
        <dbReference type="ARBA" id="ARBA00023316"/>
    </source>
</evidence>
<comment type="pathway">
    <text evidence="1 8">Cell wall biogenesis; peptidoglycan biosynthesis.</text>
</comment>
<evidence type="ECO:0000256" key="2">
    <source>
        <dbReference type="ARBA" id="ARBA00005898"/>
    </source>
</evidence>
<dbReference type="Gene3D" id="3.40.1390.10">
    <property type="entry name" value="MurE/MurF, N-terminal domain"/>
    <property type="match status" value="1"/>
</dbReference>
<accession>A0ABS2NTL2</accession>
<dbReference type="InterPro" id="IPR013221">
    <property type="entry name" value="Mur_ligase_cen"/>
</dbReference>
<dbReference type="InterPro" id="IPR005761">
    <property type="entry name" value="UDP-N-AcMur-Glu-dNH2Pim_ligase"/>
</dbReference>
<name>A0ABS2NTL2_9FIRM</name>
<dbReference type="SUPFAM" id="SSF53244">
    <property type="entry name" value="MurD-like peptide ligases, peptide-binding domain"/>
    <property type="match status" value="1"/>
</dbReference>
<dbReference type="Pfam" id="PF02875">
    <property type="entry name" value="Mur_ligase_C"/>
    <property type="match status" value="1"/>
</dbReference>
<dbReference type="NCBIfam" id="TIGR01085">
    <property type="entry name" value="murE"/>
    <property type="match status" value="1"/>
</dbReference>
<dbReference type="Gene3D" id="3.90.190.20">
    <property type="entry name" value="Mur ligase, C-terminal domain"/>
    <property type="match status" value="1"/>
</dbReference>
<evidence type="ECO:0000256" key="8">
    <source>
        <dbReference type="RuleBase" id="RU004135"/>
    </source>
</evidence>
<keyword evidence="3 8" id="KW-0132">Cell division</keyword>
<dbReference type="Pfam" id="PF01225">
    <property type="entry name" value="Mur_ligase"/>
    <property type="match status" value="1"/>
</dbReference>
<dbReference type="SUPFAM" id="SSF53623">
    <property type="entry name" value="MurD-like peptide ligases, catalytic domain"/>
    <property type="match status" value="1"/>
</dbReference>